<dbReference type="GO" id="GO:0005829">
    <property type="term" value="C:cytosol"/>
    <property type="evidence" value="ECO:0007669"/>
    <property type="project" value="TreeGrafter"/>
</dbReference>
<evidence type="ECO:0000256" key="2">
    <source>
        <dbReference type="ARBA" id="ARBA00012261"/>
    </source>
</evidence>
<comment type="catalytic activity">
    <reaction evidence="5">
        <text>L-methionyl-tRNA(fMet) + (6R)-10-formyltetrahydrofolate = N-formyl-L-methionyl-tRNA(fMet) + (6S)-5,6,7,8-tetrahydrofolate + H(+)</text>
        <dbReference type="Rhea" id="RHEA:24380"/>
        <dbReference type="Rhea" id="RHEA-COMP:9952"/>
        <dbReference type="Rhea" id="RHEA-COMP:9953"/>
        <dbReference type="ChEBI" id="CHEBI:15378"/>
        <dbReference type="ChEBI" id="CHEBI:57453"/>
        <dbReference type="ChEBI" id="CHEBI:78530"/>
        <dbReference type="ChEBI" id="CHEBI:78844"/>
        <dbReference type="ChEBI" id="CHEBI:195366"/>
        <dbReference type="EC" id="2.1.2.9"/>
    </reaction>
</comment>
<feature type="domain" description="Formyl transferase C-terminal" evidence="7">
    <location>
        <begin position="206"/>
        <end position="256"/>
    </location>
</feature>
<evidence type="ECO:0000313" key="9">
    <source>
        <dbReference type="Proteomes" id="UP000178946"/>
    </source>
</evidence>
<dbReference type="EC" id="2.1.2.9" evidence="2 5"/>
<evidence type="ECO:0000256" key="3">
    <source>
        <dbReference type="ARBA" id="ARBA00022679"/>
    </source>
</evidence>
<dbReference type="Pfam" id="PF02911">
    <property type="entry name" value="Formyl_trans_C"/>
    <property type="match status" value="1"/>
</dbReference>
<dbReference type="InterPro" id="IPR041711">
    <property type="entry name" value="Met-tRNA-FMT_N"/>
</dbReference>
<dbReference type="InterPro" id="IPR011034">
    <property type="entry name" value="Formyl_transferase-like_C_sf"/>
</dbReference>
<dbReference type="InterPro" id="IPR036477">
    <property type="entry name" value="Formyl_transf_N_sf"/>
</dbReference>
<dbReference type="InterPro" id="IPR002376">
    <property type="entry name" value="Formyl_transf_N"/>
</dbReference>
<dbReference type="CDD" id="cd08646">
    <property type="entry name" value="FMT_core_Met-tRNA-FMT_N"/>
    <property type="match status" value="1"/>
</dbReference>
<feature type="binding site" evidence="5">
    <location>
        <begin position="110"/>
        <end position="113"/>
    </location>
    <ligand>
        <name>(6S)-5,6,7,8-tetrahydrofolate</name>
        <dbReference type="ChEBI" id="CHEBI:57453"/>
    </ligand>
</feature>
<comment type="similarity">
    <text evidence="1 5">Belongs to the Fmt family.</text>
</comment>
<dbReference type="STRING" id="1802557.A3A20_01665"/>
<dbReference type="GO" id="GO:0004479">
    <property type="term" value="F:methionyl-tRNA formyltransferase activity"/>
    <property type="evidence" value="ECO:0007669"/>
    <property type="project" value="UniProtKB-UniRule"/>
</dbReference>
<comment type="caution">
    <text evidence="8">The sequence shown here is derived from an EMBL/GenBank/DDBJ whole genome shotgun (WGS) entry which is preliminary data.</text>
</comment>
<name>A0A1F8DSL6_9BACT</name>
<dbReference type="Proteomes" id="UP000178946">
    <property type="component" value="Unassembled WGS sequence"/>
</dbReference>
<dbReference type="InterPro" id="IPR005793">
    <property type="entry name" value="Formyl_trans_C"/>
</dbReference>
<evidence type="ECO:0000256" key="4">
    <source>
        <dbReference type="ARBA" id="ARBA00022917"/>
    </source>
</evidence>
<gene>
    <name evidence="5" type="primary">fmt</name>
    <name evidence="8" type="ORF">A3A20_01665</name>
</gene>
<keyword evidence="3 5" id="KW-0808">Transferase</keyword>
<dbReference type="SUPFAM" id="SSF53328">
    <property type="entry name" value="Formyltransferase"/>
    <property type="match status" value="1"/>
</dbReference>
<dbReference type="InterPro" id="IPR005794">
    <property type="entry name" value="Fmt"/>
</dbReference>
<feature type="domain" description="Formyl transferase N-terminal" evidence="6">
    <location>
        <begin position="1"/>
        <end position="181"/>
    </location>
</feature>
<dbReference type="InterPro" id="IPR044135">
    <property type="entry name" value="Met-tRNA-FMT_C"/>
</dbReference>
<organism evidence="8 9">
    <name type="scientific">Candidatus Wolfebacteria bacterium RIFCSPLOWO2_01_FULL_45_19</name>
    <dbReference type="NCBI Taxonomy" id="1802557"/>
    <lineage>
        <taxon>Bacteria</taxon>
        <taxon>Candidatus Wolfeibacteriota</taxon>
    </lineage>
</organism>
<dbReference type="Pfam" id="PF00551">
    <property type="entry name" value="Formyl_trans_N"/>
    <property type="match status" value="1"/>
</dbReference>
<reference evidence="8 9" key="1">
    <citation type="journal article" date="2016" name="Nat. Commun.">
        <title>Thousands of microbial genomes shed light on interconnected biogeochemical processes in an aquifer system.</title>
        <authorList>
            <person name="Anantharaman K."/>
            <person name="Brown C.T."/>
            <person name="Hug L.A."/>
            <person name="Sharon I."/>
            <person name="Castelle C.J."/>
            <person name="Probst A.J."/>
            <person name="Thomas B.C."/>
            <person name="Singh A."/>
            <person name="Wilkins M.J."/>
            <person name="Karaoz U."/>
            <person name="Brodie E.L."/>
            <person name="Williams K.H."/>
            <person name="Hubbard S.S."/>
            <person name="Banfield J.F."/>
        </authorList>
    </citation>
    <scope>NUCLEOTIDE SEQUENCE [LARGE SCALE GENOMIC DNA]</scope>
</reference>
<protein>
    <recommendedName>
        <fullName evidence="2 5">Methionyl-tRNA formyltransferase</fullName>
        <ecNumber evidence="2 5">2.1.2.9</ecNumber>
    </recommendedName>
</protein>
<dbReference type="Gene3D" id="3.40.50.12230">
    <property type="match status" value="1"/>
</dbReference>
<dbReference type="EMBL" id="MGIR01000001">
    <property type="protein sequence ID" value="OGM91627.1"/>
    <property type="molecule type" value="Genomic_DNA"/>
</dbReference>
<evidence type="ECO:0000259" key="7">
    <source>
        <dbReference type="Pfam" id="PF02911"/>
    </source>
</evidence>
<evidence type="ECO:0000256" key="5">
    <source>
        <dbReference type="HAMAP-Rule" id="MF_00182"/>
    </source>
</evidence>
<dbReference type="NCBIfam" id="TIGR00460">
    <property type="entry name" value="fmt"/>
    <property type="match status" value="1"/>
</dbReference>
<dbReference type="CDD" id="cd08704">
    <property type="entry name" value="Met_tRNA_FMT_C"/>
    <property type="match status" value="1"/>
</dbReference>
<dbReference type="HAMAP" id="MF_00182">
    <property type="entry name" value="Formyl_trans"/>
    <property type="match status" value="1"/>
</dbReference>
<keyword evidence="4 5" id="KW-0648">Protein biosynthesis</keyword>
<dbReference type="AlphaFoldDB" id="A0A1F8DSL6"/>
<evidence type="ECO:0000259" key="6">
    <source>
        <dbReference type="Pfam" id="PF00551"/>
    </source>
</evidence>
<accession>A0A1F8DSL6</accession>
<dbReference type="PANTHER" id="PTHR11138:SF5">
    <property type="entry name" value="METHIONYL-TRNA FORMYLTRANSFERASE, MITOCHONDRIAL"/>
    <property type="match status" value="1"/>
</dbReference>
<evidence type="ECO:0000313" key="8">
    <source>
        <dbReference type="EMBL" id="OGM91627.1"/>
    </source>
</evidence>
<dbReference type="SUPFAM" id="SSF50486">
    <property type="entry name" value="FMT C-terminal domain-like"/>
    <property type="match status" value="1"/>
</dbReference>
<dbReference type="PANTHER" id="PTHR11138">
    <property type="entry name" value="METHIONYL-TRNA FORMYLTRANSFERASE"/>
    <property type="match status" value="1"/>
</dbReference>
<comment type="function">
    <text evidence="5">Attaches a formyl group to the free amino group of methionyl-tRNA(fMet). The formyl group appears to play a dual role in the initiator identity of N-formylmethionyl-tRNA by promoting its recognition by IF2 and preventing the misappropriation of this tRNA by the elongation apparatus.</text>
</comment>
<sequence length="272" mass="30327">MKYIFFGSPEFAAIILEKLISADYIPAVAVCNPDRPMGRKKVITAPSTKIVAEKHGIRVWQPESLGIGNWKLEINKLGGIDFAVVAAYAKIIPKVILDTLPAKFVGVHPSLLPKHRGASPIQTAILKGDELTGLTLYLIDEKVDHGPVLAKRELNYELRIMNYEKTQRKLANLGGDLLVEALPKFVNGEIKPQPQNEAEATYTKKFTTEDAFVDLEKDNPVEIERKIRALNPEPGAWTMLNGKRTKLLEAEIVDKKLRLKKIQAEGKTPVFL</sequence>
<proteinExistence type="inferred from homology"/>
<evidence type="ECO:0000256" key="1">
    <source>
        <dbReference type="ARBA" id="ARBA00010699"/>
    </source>
</evidence>